<evidence type="ECO:0000256" key="4">
    <source>
        <dbReference type="ARBA" id="ARBA00022840"/>
    </source>
</evidence>
<dbReference type="CDD" id="cd05401">
    <property type="entry name" value="NT_GlnE_GlnD_like"/>
    <property type="match status" value="2"/>
</dbReference>
<evidence type="ECO:0000256" key="1">
    <source>
        <dbReference type="ARBA" id="ARBA00022679"/>
    </source>
</evidence>
<dbReference type="InterPro" id="IPR005190">
    <property type="entry name" value="GlnE_rpt_dom"/>
</dbReference>
<keyword evidence="6 7" id="KW-0511">Multifunctional enzyme</keyword>
<accession>A0ABY0BPH3</accession>
<keyword evidence="10" id="KW-0436">Ligase</keyword>
<dbReference type="Gene3D" id="3.30.460.10">
    <property type="entry name" value="Beta Polymerase, domain 2"/>
    <property type="match status" value="2"/>
</dbReference>
<keyword evidence="2 7" id="KW-0548">Nucleotidyltransferase</keyword>
<evidence type="ECO:0000313" key="10">
    <source>
        <dbReference type="EMBL" id="RUO21049.1"/>
    </source>
</evidence>
<dbReference type="InterPro" id="IPR013546">
    <property type="entry name" value="PII_UdlTrfase/GS_AdlTrfase"/>
</dbReference>
<dbReference type="SUPFAM" id="SSF81593">
    <property type="entry name" value="Nucleotidyltransferase substrate binding subunit/domain"/>
    <property type="match status" value="2"/>
</dbReference>
<keyword evidence="3 7" id="KW-0547">Nucleotide-binding</keyword>
<evidence type="ECO:0000256" key="6">
    <source>
        <dbReference type="ARBA" id="ARBA00023268"/>
    </source>
</evidence>
<dbReference type="PANTHER" id="PTHR30621">
    <property type="entry name" value="GLUTAMINE SYNTHETASE ADENYLYLTRANSFERASE"/>
    <property type="match status" value="1"/>
</dbReference>
<dbReference type="Gene3D" id="1.20.120.1510">
    <property type="match status" value="1"/>
</dbReference>
<feature type="domain" description="Glutamate-ammonia ligase adenylyltransferase repeated" evidence="8">
    <location>
        <begin position="80"/>
        <end position="314"/>
    </location>
</feature>
<comment type="similarity">
    <text evidence="7">Belongs to the GlnE family.</text>
</comment>
<dbReference type="InterPro" id="IPR043519">
    <property type="entry name" value="NT_sf"/>
</dbReference>
<dbReference type="EC" id="2.7.7.89" evidence="7"/>
<evidence type="ECO:0000256" key="7">
    <source>
        <dbReference type="HAMAP-Rule" id="MF_00802"/>
    </source>
</evidence>
<feature type="region of interest" description="Adenylyl transferase" evidence="7">
    <location>
        <begin position="491"/>
        <end position="995"/>
    </location>
</feature>
<evidence type="ECO:0000256" key="3">
    <source>
        <dbReference type="ARBA" id="ARBA00022741"/>
    </source>
</evidence>
<dbReference type="GO" id="GO:0016874">
    <property type="term" value="F:ligase activity"/>
    <property type="evidence" value="ECO:0007669"/>
    <property type="project" value="UniProtKB-KW"/>
</dbReference>
<dbReference type="Gene3D" id="1.10.4050.10">
    <property type="entry name" value="Glutamine synthase adenylyltransferase GlnE"/>
    <property type="match status" value="1"/>
</dbReference>
<evidence type="ECO:0000313" key="11">
    <source>
        <dbReference type="Proteomes" id="UP000287865"/>
    </source>
</evidence>
<organism evidence="10 11">
    <name type="scientific">Aliidiomarina maris</name>
    <dbReference type="NCBI Taxonomy" id="531312"/>
    <lineage>
        <taxon>Bacteria</taxon>
        <taxon>Pseudomonadati</taxon>
        <taxon>Pseudomonadota</taxon>
        <taxon>Gammaproteobacteria</taxon>
        <taxon>Alteromonadales</taxon>
        <taxon>Idiomarinaceae</taxon>
        <taxon>Aliidiomarina</taxon>
    </lineage>
</organism>
<dbReference type="Pfam" id="PF03710">
    <property type="entry name" value="GlnE"/>
    <property type="match status" value="2"/>
</dbReference>
<comment type="caution">
    <text evidence="10">The sequence shown here is derived from an EMBL/GenBank/DDBJ whole genome shotgun (WGS) entry which is preliminary data.</text>
</comment>
<reference evidence="10 11" key="1">
    <citation type="journal article" date="2018" name="Front. Microbiol.">
        <title>Genome-Based Analysis Reveals the Taxonomy and Diversity of the Family Idiomarinaceae.</title>
        <authorList>
            <person name="Liu Y."/>
            <person name="Lai Q."/>
            <person name="Shao Z."/>
        </authorList>
    </citation>
    <scope>NUCLEOTIDE SEQUENCE [LARGE SCALE GENOMIC DNA]</scope>
    <source>
        <strain evidence="10 11">CF12-14</strain>
    </source>
</reference>
<feature type="region of interest" description="Adenylyl removase" evidence="7">
    <location>
        <begin position="1"/>
        <end position="481"/>
    </location>
</feature>
<comment type="catalytic activity">
    <reaction evidence="7">
        <text>[glutamine synthetase]-O(4)-(5'-adenylyl)-L-tyrosine + phosphate = [glutamine synthetase]-L-tyrosine + ADP</text>
        <dbReference type="Rhea" id="RHEA:43716"/>
        <dbReference type="Rhea" id="RHEA-COMP:10660"/>
        <dbReference type="Rhea" id="RHEA-COMP:10661"/>
        <dbReference type="ChEBI" id="CHEBI:43474"/>
        <dbReference type="ChEBI" id="CHEBI:46858"/>
        <dbReference type="ChEBI" id="CHEBI:83624"/>
        <dbReference type="ChEBI" id="CHEBI:456216"/>
        <dbReference type="EC" id="2.7.7.89"/>
    </reaction>
</comment>
<proteinExistence type="inferred from homology"/>
<keyword evidence="1 7" id="KW-0808">Transferase</keyword>
<dbReference type="Gene3D" id="1.20.120.330">
    <property type="entry name" value="Nucleotidyltransferases domain 2"/>
    <property type="match status" value="2"/>
</dbReference>
<comment type="cofactor">
    <cofactor evidence="7">
        <name>Mg(2+)</name>
        <dbReference type="ChEBI" id="CHEBI:18420"/>
    </cofactor>
</comment>
<feature type="domain" description="PII-uridylyltransferase/Glutamine-synthetase adenylyltransferase" evidence="9">
    <location>
        <begin position="337"/>
        <end position="472"/>
    </location>
</feature>
<dbReference type="InterPro" id="IPR023057">
    <property type="entry name" value="GlnE"/>
</dbReference>
<dbReference type="EC" id="2.7.7.42" evidence="7"/>
<dbReference type="PANTHER" id="PTHR30621:SF0">
    <property type="entry name" value="BIFUNCTIONAL GLUTAMINE SYNTHETASE ADENYLYLTRANSFERASE_ADENYLYL-REMOVING ENZYME"/>
    <property type="match status" value="1"/>
</dbReference>
<name>A0ABY0BPH3_9GAMM</name>
<comment type="function">
    <text evidence="7">Involved in the regulation of glutamine synthetase GlnA, a key enzyme in the process to assimilate ammonia. When cellular nitrogen levels are high, the C-terminal adenylyl transferase (AT) inactivates GlnA by covalent transfer of an adenylyl group from ATP to specific tyrosine residue of GlnA, thus reducing its activity. Conversely, when nitrogen levels are low, the N-terminal adenylyl removase (AR) activates GlnA by removing the adenylyl group by phosphorolysis, increasing its activity. The regulatory region of GlnE binds the signal transduction protein PII (GlnB) which indicates the nitrogen status of the cell.</text>
</comment>
<comment type="catalytic activity">
    <reaction evidence="7">
        <text>[glutamine synthetase]-L-tyrosine + ATP = [glutamine synthetase]-O(4)-(5'-adenylyl)-L-tyrosine + diphosphate</text>
        <dbReference type="Rhea" id="RHEA:18589"/>
        <dbReference type="Rhea" id="RHEA-COMP:10660"/>
        <dbReference type="Rhea" id="RHEA-COMP:10661"/>
        <dbReference type="ChEBI" id="CHEBI:30616"/>
        <dbReference type="ChEBI" id="CHEBI:33019"/>
        <dbReference type="ChEBI" id="CHEBI:46858"/>
        <dbReference type="ChEBI" id="CHEBI:83624"/>
        <dbReference type="EC" id="2.7.7.42"/>
    </reaction>
</comment>
<keyword evidence="5 7" id="KW-0460">Magnesium</keyword>
<feature type="domain" description="PII-uridylyltransferase/Glutamine-synthetase adenylyltransferase" evidence="9">
    <location>
        <begin position="866"/>
        <end position="959"/>
    </location>
</feature>
<dbReference type="SUPFAM" id="SSF81301">
    <property type="entry name" value="Nucleotidyltransferase"/>
    <property type="match status" value="2"/>
</dbReference>
<dbReference type="Proteomes" id="UP000287865">
    <property type="component" value="Unassembled WGS sequence"/>
</dbReference>
<evidence type="ECO:0000259" key="9">
    <source>
        <dbReference type="Pfam" id="PF08335"/>
    </source>
</evidence>
<evidence type="ECO:0000256" key="5">
    <source>
        <dbReference type="ARBA" id="ARBA00022842"/>
    </source>
</evidence>
<dbReference type="EMBL" id="PIPK01000012">
    <property type="protein sequence ID" value="RUO21049.1"/>
    <property type="molecule type" value="Genomic_DNA"/>
</dbReference>
<dbReference type="Pfam" id="PF08335">
    <property type="entry name" value="GlnD_UR_UTase"/>
    <property type="match status" value="2"/>
</dbReference>
<dbReference type="NCBIfam" id="NF008292">
    <property type="entry name" value="PRK11072.1"/>
    <property type="match status" value="1"/>
</dbReference>
<evidence type="ECO:0000256" key="2">
    <source>
        <dbReference type="ARBA" id="ARBA00022695"/>
    </source>
</evidence>
<protein>
    <recommendedName>
        <fullName evidence="7">Bifunctional glutamine synthetase adenylyltransferase/adenylyl-removing enzyme</fullName>
    </recommendedName>
    <alternativeName>
        <fullName evidence="7">ATP:glutamine synthetase adenylyltransferase</fullName>
    </alternativeName>
    <alternativeName>
        <fullName evidence="7">ATase</fullName>
    </alternativeName>
    <domain>
        <recommendedName>
            <fullName evidence="7">Glutamine synthetase adenylyl-L-tyrosine phosphorylase</fullName>
            <ecNumber evidence="7">2.7.7.89</ecNumber>
        </recommendedName>
        <alternativeName>
            <fullName evidence="7">Adenylyl removase</fullName>
            <shortName evidence="7">AR</shortName>
            <shortName evidence="7">AT-N</shortName>
        </alternativeName>
    </domain>
    <domain>
        <recommendedName>
            <fullName evidence="7">Glutamine synthetase adenylyl transferase</fullName>
            <ecNumber evidence="7">2.7.7.42</ecNumber>
        </recommendedName>
        <alternativeName>
            <fullName evidence="7">Adenylyl transferase</fullName>
            <shortName evidence="7">AT</shortName>
            <shortName evidence="7">AT-C</shortName>
        </alternativeName>
    </domain>
</protein>
<dbReference type="GO" id="GO:0016779">
    <property type="term" value="F:nucleotidyltransferase activity"/>
    <property type="evidence" value="ECO:0007669"/>
    <property type="project" value="UniProtKB-KW"/>
</dbReference>
<keyword evidence="11" id="KW-1185">Reference proteome</keyword>
<dbReference type="HAMAP" id="MF_00802">
    <property type="entry name" value="GlnE"/>
    <property type="match status" value="1"/>
</dbReference>
<evidence type="ECO:0000259" key="8">
    <source>
        <dbReference type="Pfam" id="PF03710"/>
    </source>
</evidence>
<sequence>MKVKLNVALHSLLVRHHHVTNRHFITGVTMLKFAPRHTDYQQLPEPMKQLAQQRWQQFIEQHEPAPQRQQTLAAWLPWTMAISDFVCKVVMRYGEQALEPMFRRQPGSHKAALATQLAPCGDSEVQVMHALRRYRQIEMARLATQDLMGELTVPDFLAANSSLADALIEAAAEWAAKSQQARYGQAFDSQGEVMPLVVIAMGKLGGEELNFSSDIDLIFCFEHGGQTQGGRQSIEHSVFFTRVGQTLIKLLGQQTIDGQVFRVDMRLRPFGQSGPMAVSFAALEDYYQEQGRNWERYAMVKARYLNATPELEQQLFSMLRPFVYRRYIDYSAIEALRKMKLLINQEARRRGVADNIKLGLGGIREIEFIAQTFQLIRGGRERDLQTRSLIKALHVCEKLQLLSNADVSRLHEAYMTLRKVEHVLQQLNDEQTQTLPQDEDTQLRVALACGFETFELCQQRIAAHMQEVHRQFLNVVGSEEELQTENDSALSILWQDLLDDATALDVLKEAGVGADHAGDWWQAIQLCRQQVRKRSPGTRGRELLATLVPRIVEYAAQGAVAVESLQRAFAVVQTIASRTAYLDLLVNNAGALRQLLVLCHASPWIAHQIERYPHLLDELIDPQQLYNLPELTSYRAQVQEFLNRIPLDEMEAQMEALRQVKQSFQLKVAAADVADGVALMRVSDHLTFLAEAVIEQVVAMAWQQLTDRHGAPPGRDLHNSGFAVIGYGKLGGIELGYGSDLDLVFVCDDIQDTQTQGERPIDSQQFYLRLAQRVLHLFTTRTLSGVLYDVDMRLRPSGNAGLMVIQLSTYDDYLGREAWTWELQALVRARMVFGHEHMHRRFEQIRRRHLAQPRDLDALRHDIVSMREKMRQHLLKRSAQGVDIKQMPGGMTDIEFLTQYLVLAHADKYPQLCTYTDNVRILEHAEKAGLLNQAQLAVLIDNYKLLRAKNHRLSLAEQQGISHDDLSANAEQVLSVWQVLLGSATVNKAGAEAAK</sequence>
<feature type="domain" description="Glutamate-ammonia ligase adenylyltransferase repeated" evidence="8">
    <location>
        <begin position="593"/>
        <end position="844"/>
    </location>
</feature>
<gene>
    <name evidence="7" type="primary">glnE</name>
    <name evidence="10" type="ORF">CWE07_11810</name>
</gene>
<keyword evidence="4 7" id="KW-0067">ATP-binding</keyword>